<sequence length="236" mass="26900">MNKSCTFNSQKNLDFACALLEDNAVAKQQAFQLPTCWDVRPGNFDKPRYSYKNEFTKFGCDTLCDIFKSCFHENDSTRYQKSLLPAMAPGNSSYTTIRGRRTQVSTHVWAIKVYACPGYKSRGPRTQVSTHVWAIKAYACPGYKSQYACLGYKSRGRRTQSWSAYSRQYACPGYKSRGRRTQSWSAYSGQYACLGYKSRGRRTHVSTHYACLGYKSRGPGYKSRGRRTLVVLARTL</sequence>
<dbReference type="AlphaFoldDB" id="A0A9D4G4L9"/>
<comment type="caution">
    <text evidence="1">The sequence shown here is derived from an EMBL/GenBank/DDBJ whole genome shotgun (WGS) entry which is preliminary data.</text>
</comment>
<gene>
    <name evidence="1" type="ORF">DPMN_138518</name>
</gene>
<accession>A0A9D4G4L9</accession>
<reference evidence="1" key="2">
    <citation type="submission" date="2020-11" db="EMBL/GenBank/DDBJ databases">
        <authorList>
            <person name="McCartney M.A."/>
            <person name="Auch B."/>
            <person name="Kono T."/>
            <person name="Mallez S."/>
            <person name="Becker A."/>
            <person name="Gohl D.M."/>
            <person name="Silverstein K.A.T."/>
            <person name="Koren S."/>
            <person name="Bechman K.B."/>
            <person name="Herman A."/>
            <person name="Abrahante J.E."/>
            <person name="Garbe J."/>
        </authorList>
    </citation>
    <scope>NUCLEOTIDE SEQUENCE</scope>
    <source>
        <strain evidence="1">Duluth1</strain>
        <tissue evidence="1">Whole animal</tissue>
    </source>
</reference>
<organism evidence="1 2">
    <name type="scientific">Dreissena polymorpha</name>
    <name type="common">Zebra mussel</name>
    <name type="synonym">Mytilus polymorpha</name>
    <dbReference type="NCBI Taxonomy" id="45954"/>
    <lineage>
        <taxon>Eukaryota</taxon>
        <taxon>Metazoa</taxon>
        <taxon>Spiralia</taxon>
        <taxon>Lophotrochozoa</taxon>
        <taxon>Mollusca</taxon>
        <taxon>Bivalvia</taxon>
        <taxon>Autobranchia</taxon>
        <taxon>Heteroconchia</taxon>
        <taxon>Euheterodonta</taxon>
        <taxon>Imparidentia</taxon>
        <taxon>Neoheterodontei</taxon>
        <taxon>Myida</taxon>
        <taxon>Dreissenoidea</taxon>
        <taxon>Dreissenidae</taxon>
        <taxon>Dreissena</taxon>
    </lineage>
</organism>
<protein>
    <submittedName>
        <fullName evidence="1">Uncharacterized protein</fullName>
    </submittedName>
</protein>
<dbReference type="Proteomes" id="UP000828390">
    <property type="component" value="Unassembled WGS sequence"/>
</dbReference>
<reference evidence="1" key="1">
    <citation type="journal article" date="2019" name="bioRxiv">
        <title>The Genome of the Zebra Mussel, Dreissena polymorpha: A Resource for Invasive Species Research.</title>
        <authorList>
            <person name="McCartney M.A."/>
            <person name="Auch B."/>
            <person name="Kono T."/>
            <person name="Mallez S."/>
            <person name="Zhang Y."/>
            <person name="Obille A."/>
            <person name="Becker A."/>
            <person name="Abrahante J.E."/>
            <person name="Garbe J."/>
            <person name="Badalamenti J.P."/>
            <person name="Herman A."/>
            <person name="Mangelson H."/>
            <person name="Liachko I."/>
            <person name="Sullivan S."/>
            <person name="Sone E.D."/>
            <person name="Koren S."/>
            <person name="Silverstein K.A.T."/>
            <person name="Beckman K.B."/>
            <person name="Gohl D.M."/>
        </authorList>
    </citation>
    <scope>NUCLEOTIDE SEQUENCE</scope>
    <source>
        <strain evidence="1">Duluth1</strain>
        <tissue evidence="1">Whole animal</tissue>
    </source>
</reference>
<evidence type="ECO:0000313" key="2">
    <source>
        <dbReference type="Proteomes" id="UP000828390"/>
    </source>
</evidence>
<dbReference type="EMBL" id="JAIWYP010000006">
    <property type="protein sequence ID" value="KAH3810132.1"/>
    <property type="molecule type" value="Genomic_DNA"/>
</dbReference>
<evidence type="ECO:0000313" key="1">
    <source>
        <dbReference type="EMBL" id="KAH3810132.1"/>
    </source>
</evidence>
<keyword evidence="2" id="KW-1185">Reference proteome</keyword>
<proteinExistence type="predicted"/>
<name>A0A9D4G4L9_DREPO</name>